<dbReference type="GO" id="GO:0051539">
    <property type="term" value="F:4 iron, 4 sulfur cluster binding"/>
    <property type="evidence" value="ECO:0007669"/>
    <property type="project" value="UniProtKB-KW"/>
</dbReference>
<name>A0A382LJI5_9ZZZZ</name>
<dbReference type="SUPFAM" id="SSF102114">
    <property type="entry name" value="Radical SAM enzymes"/>
    <property type="match status" value="1"/>
</dbReference>
<evidence type="ECO:0000313" key="9">
    <source>
        <dbReference type="EMBL" id="SVC35347.1"/>
    </source>
</evidence>
<evidence type="ECO:0000256" key="4">
    <source>
        <dbReference type="ARBA" id="ARBA00022723"/>
    </source>
</evidence>
<dbReference type="PIRSF" id="PIRSF004911">
    <property type="entry name" value="DUF160"/>
    <property type="match status" value="1"/>
</dbReference>
<evidence type="ECO:0000256" key="3">
    <source>
        <dbReference type="ARBA" id="ARBA00022691"/>
    </source>
</evidence>
<dbReference type="PANTHER" id="PTHR30538:SF0">
    <property type="entry name" value="L-LYSINE 2,3-AMINOMUTASE AQ_1632-RELATED"/>
    <property type="match status" value="1"/>
</dbReference>
<dbReference type="GO" id="GO:0046872">
    <property type="term" value="F:metal ion binding"/>
    <property type="evidence" value="ECO:0007669"/>
    <property type="project" value="UniProtKB-KW"/>
</dbReference>
<keyword evidence="4" id="KW-0479">Metal-binding</keyword>
<comment type="cofactor">
    <cofactor evidence="1">
        <name>pyridoxal 5'-phosphate</name>
        <dbReference type="ChEBI" id="CHEBI:597326"/>
    </cofactor>
</comment>
<dbReference type="PROSITE" id="PS51918">
    <property type="entry name" value="RADICAL_SAM"/>
    <property type="match status" value="1"/>
</dbReference>
<dbReference type="NCBIfam" id="TIGR00238">
    <property type="entry name" value="KamA family radical SAM protein"/>
    <property type="match status" value="1"/>
</dbReference>
<dbReference type="Gene3D" id="3.20.20.70">
    <property type="entry name" value="Aldolase class I"/>
    <property type="match status" value="1"/>
</dbReference>
<dbReference type="InterPro" id="IPR058240">
    <property type="entry name" value="rSAM_sf"/>
</dbReference>
<dbReference type="InterPro" id="IPR003739">
    <property type="entry name" value="Lys_aminomutase/Glu_NH3_mut"/>
</dbReference>
<feature type="domain" description="Radical SAM core" evidence="8">
    <location>
        <begin position="96"/>
        <end position="323"/>
    </location>
</feature>
<dbReference type="Pfam" id="PF04055">
    <property type="entry name" value="Radical_SAM"/>
    <property type="match status" value="1"/>
</dbReference>
<dbReference type="InterPro" id="IPR013785">
    <property type="entry name" value="Aldolase_TIM"/>
</dbReference>
<sequence>MNALLKHLSSKFKKIKYLTKLEQIPQLTDSEREEIQKVNDKFVFRTNDYYQSLINWDDPNDPIKRIIMPDVEELNEWGELDASNEEKYTKVHGLEHKYTSTALLLVNEVCAAYCRFCFRKRLFMNENDEVTKDISAGLEYIKNNKEINNVLLTGGDPMILSTSKLEPIIQQLREIDHVKIIRIGTKVPAFNPFRILNDPSLLEMFRKYSTHEKKIYIMAHFNHPRELTPQAIEGLNALMDSGLTLVNQTPLVKGVNDDPDVLAELFSKLSFMGVPPYYVFLCRPTLGNETYSVPVEKGYEIFEKARIRCSGLAKRARLVMSHESGKIEVVGMTQDQIFFKYARAANSEDNARFLAFYRNPDAAWFDDYKEASEECSLFATNATSGITV</sequence>
<dbReference type="AlphaFoldDB" id="A0A382LJI5"/>
<keyword evidence="7" id="KW-0411">Iron-sulfur</keyword>
<dbReference type="InterPro" id="IPR007197">
    <property type="entry name" value="rSAM"/>
</dbReference>
<evidence type="ECO:0000256" key="1">
    <source>
        <dbReference type="ARBA" id="ARBA00001933"/>
    </source>
</evidence>
<proteinExistence type="predicted"/>
<reference evidence="9" key="1">
    <citation type="submission" date="2018-05" db="EMBL/GenBank/DDBJ databases">
        <authorList>
            <person name="Lanie J.A."/>
            <person name="Ng W.-L."/>
            <person name="Kazmierczak K.M."/>
            <person name="Andrzejewski T.M."/>
            <person name="Davidsen T.M."/>
            <person name="Wayne K.J."/>
            <person name="Tettelin H."/>
            <person name="Glass J.I."/>
            <person name="Rusch D."/>
            <person name="Podicherti R."/>
            <person name="Tsui H.-C.T."/>
            <person name="Winkler M.E."/>
        </authorList>
    </citation>
    <scope>NUCLEOTIDE SEQUENCE</scope>
</reference>
<keyword evidence="3" id="KW-0949">S-adenosyl-L-methionine</keyword>
<dbReference type="PANTHER" id="PTHR30538">
    <property type="entry name" value="LYSINE 2,3-AMINOMUTASE-RELATED"/>
    <property type="match status" value="1"/>
</dbReference>
<accession>A0A382LJI5</accession>
<gene>
    <name evidence="9" type="ORF">METZ01_LOCUS288201</name>
</gene>
<keyword evidence="6" id="KW-0408">Iron</keyword>
<evidence type="ECO:0000256" key="7">
    <source>
        <dbReference type="ARBA" id="ARBA00023014"/>
    </source>
</evidence>
<keyword evidence="5" id="KW-0663">Pyridoxal phosphate</keyword>
<dbReference type="CDD" id="cd01335">
    <property type="entry name" value="Radical_SAM"/>
    <property type="match status" value="1"/>
</dbReference>
<dbReference type="GO" id="GO:0003824">
    <property type="term" value="F:catalytic activity"/>
    <property type="evidence" value="ECO:0007669"/>
    <property type="project" value="InterPro"/>
</dbReference>
<protein>
    <recommendedName>
        <fullName evidence="8">Radical SAM core domain-containing protein</fullName>
    </recommendedName>
</protein>
<evidence type="ECO:0000259" key="8">
    <source>
        <dbReference type="PROSITE" id="PS51918"/>
    </source>
</evidence>
<evidence type="ECO:0000256" key="5">
    <source>
        <dbReference type="ARBA" id="ARBA00022898"/>
    </source>
</evidence>
<evidence type="ECO:0000256" key="6">
    <source>
        <dbReference type="ARBA" id="ARBA00023004"/>
    </source>
</evidence>
<keyword evidence="2" id="KW-0004">4Fe-4S</keyword>
<dbReference type="SFLD" id="SFLDS00029">
    <property type="entry name" value="Radical_SAM"/>
    <property type="match status" value="1"/>
</dbReference>
<evidence type="ECO:0000256" key="2">
    <source>
        <dbReference type="ARBA" id="ARBA00022485"/>
    </source>
</evidence>
<dbReference type="SFLD" id="SFLDG01070">
    <property type="entry name" value="PLP-dependent"/>
    <property type="match status" value="1"/>
</dbReference>
<organism evidence="9">
    <name type="scientific">marine metagenome</name>
    <dbReference type="NCBI Taxonomy" id="408172"/>
    <lineage>
        <taxon>unclassified sequences</taxon>
        <taxon>metagenomes</taxon>
        <taxon>ecological metagenomes</taxon>
    </lineage>
</organism>
<dbReference type="EMBL" id="UINC01086674">
    <property type="protein sequence ID" value="SVC35347.1"/>
    <property type="molecule type" value="Genomic_DNA"/>
</dbReference>